<dbReference type="KEGG" id="tim:GMBLW1_02010"/>
<evidence type="ECO:0000313" key="3">
    <source>
        <dbReference type="Proteomes" id="UP000464378"/>
    </source>
</evidence>
<dbReference type="InParanoid" id="A0A6C2YRG3"/>
<dbReference type="RefSeq" id="WP_162658914.1">
    <property type="nucleotide sequence ID" value="NZ_LR593887.1"/>
</dbReference>
<dbReference type="PROSITE" id="PS50005">
    <property type="entry name" value="TPR"/>
    <property type="match status" value="2"/>
</dbReference>
<protein>
    <submittedName>
        <fullName evidence="2">Uncharacterized protein</fullName>
    </submittedName>
</protein>
<dbReference type="AlphaFoldDB" id="A0A6C2YRG3"/>
<evidence type="ECO:0000256" key="1">
    <source>
        <dbReference type="PROSITE-ProRule" id="PRU00339"/>
    </source>
</evidence>
<dbReference type="EMBL" id="LR593887">
    <property type="protein sequence ID" value="VTS04886.1"/>
    <property type="molecule type" value="Genomic_DNA"/>
</dbReference>
<accession>A0A6C2YRG3</accession>
<organism evidence="2">
    <name type="scientific">Tuwongella immobilis</name>
    <dbReference type="NCBI Taxonomy" id="692036"/>
    <lineage>
        <taxon>Bacteria</taxon>
        <taxon>Pseudomonadati</taxon>
        <taxon>Planctomycetota</taxon>
        <taxon>Planctomycetia</taxon>
        <taxon>Gemmatales</taxon>
        <taxon>Gemmataceae</taxon>
        <taxon>Tuwongella</taxon>
    </lineage>
</organism>
<gene>
    <name evidence="2" type="ORF">GMBLW1_02010</name>
</gene>
<feature type="repeat" description="TPR" evidence="1">
    <location>
        <begin position="50"/>
        <end position="83"/>
    </location>
</feature>
<keyword evidence="1" id="KW-0802">TPR repeat</keyword>
<dbReference type="Proteomes" id="UP000464378">
    <property type="component" value="Chromosome"/>
</dbReference>
<feature type="repeat" description="TPR" evidence="1">
    <location>
        <begin position="86"/>
        <end position="119"/>
    </location>
</feature>
<dbReference type="InterPro" id="IPR011990">
    <property type="entry name" value="TPR-like_helical_dom_sf"/>
</dbReference>
<dbReference type="EMBL" id="LR586016">
    <property type="protein sequence ID" value="VIP03759.1"/>
    <property type="molecule type" value="Genomic_DNA"/>
</dbReference>
<dbReference type="Pfam" id="PF13181">
    <property type="entry name" value="TPR_8"/>
    <property type="match status" value="1"/>
</dbReference>
<reference evidence="2" key="1">
    <citation type="submission" date="2019-04" db="EMBL/GenBank/DDBJ databases">
        <authorList>
            <consortium name="Science for Life Laboratories"/>
        </authorList>
    </citation>
    <scope>NUCLEOTIDE SEQUENCE</scope>
    <source>
        <strain evidence="2">MBLW1</strain>
    </source>
</reference>
<evidence type="ECO:0000313" key="2">
    <source>
        <dbReference type="EMBL" id="VIP03759.1"/>
    </source>
</evidence>
<name>A0A6C2YRG3_9BACT</name>
<proteinExistence type="predicted"/>
<dbReference type="Gene3D" id="1.25.40.10">
    <property type="entry name" value="Tetratricopeptide repeat domain"/>
    <property type="match status" value="1"/>
</dbReference>
<dbReference type="SUPFAM" id="SSF48452">
    <property type="entry name" value="TPR-like"/>
    <property type="match status" value="1"/>
</dbReference>
<dbReference type="SMART" id="SM00028">
    <property type="entry name" value="TPR"/>
    <property type="match status" value="3"/>
</dbReference>
<keyword evidence="3" id="KW-1185">Reference proteome</keyword>
<dbReference type="InterPro" id="IPR019734">
    <property type="entry name" value="TPR_rpt"/>
</dbReference>
<sequence length="138" mass="15338">MNDKLASEIQAKIDEGDAFLDEDRFALAVKCYEQAAALLPEPRNAHAISLQVYMALGEGYFFSGYYDQALVAFKQAMKTSGGIENPLTHLRMGQSYFEIGELDSAADSLTRSYALDGRTIFDGEDEKYLSFLASRIDL</sequence>